<name>A0A0J8RI14_COCIT</name>
<proteinExistence type="predicted"/>
<evidence type="ECO:0000313" key="2">
    <source>
        <dbReference type="Proteomes" id="UP000054563"/>
    </source>
</evidence>
<accession>A0A0J8RI14</accession>
<dbReference type="Proteomes" id="UP000054563">
    <property type="component" value="Unassembled WGS sequence"/>
</dbReference>
<dbReference type="AlphaFoldDB" id="A0A0J8RI14"/>
<evidence type="ECO:0000313" key="1">
    <source>
        <dbReference type="EMBL" id="KMU84251.1"/>
    </source>
</evidence>
<reference evidence="2" key="1">
    <citation type="journal article" date="2010" name="Genome Res.">
        <title>Population genomic sequencing of Coccidioides fungi reveals recent hybridization and transposon control.</title>
        <authorList>
            <person name="Neafsey D.E."/>
            <person name="Barker B.M."/>
            <person name="Sharpton T.J."/>
            <person name="Stajich J.E."/>
            <person name="Park D.J."/>
            <person name="Whiston E."/>
            <person name="Hung C.-Y."/>
            <person name="McMahan C."/>
            <person name="White J."/>
            <person name="Sykes S."/>
            <person name="Heiman D."/>
            <person name="Young S."/>
            <person name="Zeng Q."/>
            <person name="Abouelleil A."/>
            <person name="Aftuck L."/>
            <person name="Bessette D."/>
            <person name="Brown A."/>
            <person name="FitzGerald M."/>
            <person name="Lui A."/>
            <person name="Macdonald J.P."/>
            <person name="Priest M."/>
            <person name="Orbach M.J."/>
            <person name="Galgiani J.N."/>
            <person name="Kirkland T.N."/>
            <person name="Cole G.T."/>
            <person name="Birren B.W."/>
            <person name="Henn M.R."/>
            <person name="Taylor J.W."/>
            <person name="Rounsley S.D."/>
        </authorList>
    </citation>
    <scope>NUCLEOTIDE SEQUENCE [LARGE SCALE GENOMIC DNA]</scope>
    <source>
        <strain evidence="2">H538.4</strain>
    </source>
</reference>
<sequence>MVLFRPPAVQTNKHKSHRPVAFEILNPSNQISSLTWQKAYAGPRYYMYLLRDDDLAGWNSKSVCSARELPPKKAQLALISLGKYKLESFKKGNVGVHFWANQSLNGYS</sequence>
<protein>
    <submittedName>
        <fullName evidence="1">Uncharacterized protein</fullName>
    </submittedName>
</protein>
<dbReference type="EMBL" id="DS016984">
    <property type="protein sequence ID" value="KMU84251.1"/>
    <property type="molecule type" value="Genomic_DNA"/>
</dbReference>
<dbReference type="VEuPathDB" id="FungiDB:CIHG_02037"/>
<gene>
    <name evidence="1" type="ORF">CIHG_02037</name>
</gene>
<organism evidence="1 2">
    <name type="scientific">Coccidioides immitis H538.4</name>
    <dbReference type="NCBI Taxonomy" id="396776"/>
    <lineage>
        <taxon>Eukaryota</taxon>
        <taxon>Fungi</taxon>
        <taxon>Dikarya</taxon>
        <taxon>Ascomycota</taxon>
        <taxon>Pezizomycotina</taxon>
        <taxon>Eurotiomycetes</taxon>
        <taxon>Eurotiomycetidae</taxon>
        <taxon>Onygenales</taxon>
        <taxon>Onygenaceae</taxon>
        <taxon>Coccidioides</taxon>
    </lineage>
</organism>